<dbReference type="AlphaFoldDB" id="A0A9Q8PA98"/>
<dbReference type="EMBL" id="CP090168">
    <property type="protein sequence ID" value="UJO18772.1"/>
    <property type="molecule type" value="Genomic_DNA"/>
</dbReference>
<dbReference type="OMA" id="EHLAINE"/>
<dbReference type="OrthoDB" id="3649057at2759"/>
<reference evidence="1" key="2">
    <citation type="journal article" date="2022" name="Microb. Genom.">
        <title>A chromosome-scale genome assembly of the tomato pathogen Cladosporium fulvum reveals a compartmentalized genome architecture and the presence of a dispensable chromosome.</title>
        <authorList>
            <person name="Zaccaron A.Z."/>
            <person name="Chen L.H."/>
            <person name="Samaras A."/>
            <person name="Stergiopoulos I."/>
        </authorList>
    </citation>
    <scope>NUCLEOTIDE SEQUENCE</scope>
    <source>
        <strain evidence="1">Race5_Kim</strain>
    </source>
</reference>
<evidence type="ECO:0000313" key="1">
    <source>
        <dbReference type="EMBL" id="UJO18772.1"/>
    </source>
</evidence>
<dbReference type="GeneID" id="71987269"/>
<protein>
    <recommendedName>
        <fullName evidence="3">Suppressor of anucleate metulae protein B</fullName>
    </recommendedName>
</protein>
<accession>A0A9Q8PA98</accession>
<gene>
    <name evidence="1" type="ORF">CLAFUR5_07391</name>
</gene>
<proteinExistence type="predicted"/>
<keyword evidence="2" id="KW-1185">Reference proteome</keyword>
<evidence type="ECO:0008006" key="3">
    <source>
        <dbReference type="Google" id="ProtNLM"/>
    </source>
</evidence>
<sequence>MAQHTCSVCSKAAPQPALVCMTCFESSPSVGANSTSPHYCRTHCRNNDANKHGSACIEKRLSRAANILQASFHLWREVAFDLKIRKVQKKNGILYAYEHYYKANQEEEDALFDFPNEMFQNPEDKAALLTYLACDDAAVYMFELSKMLLKKCYLSVSRDKWIIKRIYGNGIEDTSEYMHATLAVEATNGKSYFVDMGGAQFGQHRALAPFQDCLEQYSAKFAQVHPHGFYANEQKKFREGKQYFEGHMAEGMGGKYDYRIMHVQTEMLESFLNGVKKWETDKKMKVQQMVNCREAEFEELKTSLLRAMKEAMQMFLMTWKLGGCKVKAHPEKSKQAQMPDWMLAAQKQLAGPSECTVHPKGPGSGAYQQFKANKEARVCQNMAQNDIDVVEQFKAGGGHVFHV</sequence>
<evidence type="ECO:0000313" key="2">
    <source>
        <dbReference type="Proteomes" id="UP000756132"/>
    </source>
</evidence>
<organism evidence="1 2">
    <name type="scientific">Passalora fulva</name>
    <name type="common">Tomato leaf mold</name>
    <name type="synonym">Cladosporium fulvum</name>
    <dbReference type="NCBI Taxonomy" id="5499"/>
    <lineage>
        <taxon>Eukaryota</taxon>
        <taxon>Fungi</taxon>
        <taxon>Dikarya</taxon>
        <taxon>Ascomycota</taxon>
        <taxon>Pezizomycotina</taxon>
        <taxon>Dothideomycetes</taxon>
        <taxon>Dothideomycetidae</taxon>
        <taxon>Mycosphaerellales</taxon>
        <taxon>Mycosphaerellaceae</taxon>
        <taxon>Fulvia</taxon>
    </lineage>
</organism>
<dbReference type="RefSeq" id="XP_047763138.1">
    <property type="nucleotide sequence ID" value="XM_047906539.1"/>
</dbReference>
<reference evidence="1" key="1">
    <citation type="submission" date="2021-12" db="EMBL/GenBank/DDBJ databases">
        <authorList>
            <person name="Zaccaron A."/>
            <person name="Stergiopoulos I."/>
        </authorList>
    </citation>
    <scope>NUCLEOTIDE SEQUENCE</scope>
    <source>
        <strain evidence="1">Race5_Kim</strain>
    </source>
</reference>
<dbReference type="Proteomes" id="UP000756132">
    <property type="component" value="Chromosome 6"/>
</dbReference>
<dbReference type="KEGG" id="ffu:CLAFUR5_07391"/>
<name>A0A9Q8PA98_PASFU</name>